<protein>
    <submittedName>
        <fullName evidence="1">Uncharacterized protein</fullName>
    </submittedName>
</protein>
<sequence length="53" mass="5932">MVSLEVAAGERGFVVWQKDKVIKRVGIKGLIGQALGQAEYFQLIKEEARSEVR</sequence>
<evidence type="ECO:0000313" key="2">
    <source>
        <dbReference type="EMBL" id="WJW69077.1"/>
    </source>
</evidence>
<keyword evidence="4" id="KW-1185">Reference proteome</keyword>
<organism evidence="1 3">
    <name type="scientific">Candidatus Chlorohelix allophototropha</name>
    <dbReference type="NCBI Taxonomy" id="3003348"/>
    <lineage>
        <taxon>Bacteria</taxon>
        <taxon>Bacillati</taxon>
        <taxon>Chloroflexota</taxon>
        <taxon>Chloroflexia</taxon>
        <taxon>Candidatus Chloroheliales</taxon>
        <taxon>Candidatus Chloroheliaceae</taxon>
        <taxon>Candidatus Chlorohelix</taxon>
    </lineage>
</organism>
<reference evidence="1 3" key="1">
    <citation type="submission" date="2020-06" db="EMBL/GenBank/DDBJ databases">
        <title>Anoxygenic phototrophic Chloroflexota member uses a Type I reaction center.</title>
        <authorList>
            <person name="Tsuji J.M."/>
            <person name="Shaw N.A."/>
            <person name="Nagashima S."/>
            <person name="Venkiteswaran J."/>
            <person name="Schiff S.L."/>
            <person name="Hanada S."/>
            <person name="Tank M."/>
            <person name="Neufeld J.D."/>
        </authorList>
    </citation>
    <scope>NUCLEOTIDE SEQUENCE [LARGE SCALE GENOMIC DNA]</scope>
    <source>
        <strain evidence="1">L227-S17</strain>
    </source>
</reference>
<dbReference type="RefSeq" id="WP_341470969.1">
    <property type="nucleotide sequence ID" value="NZ_CP128400.1"/>
</dbReference>
<reference evidence="2" key="2">
    <citation type="journal article" date="2024" name="Nature">
        <title>Anoxygenic phototroph of the Chloroflexota uses a type I reaction centre.</title>
        <authorList>
            <person name="Tsuji J.M."/>
            <person name="Shaw N.A."/>
            <person name="Nagashima S."/>
            <person name="Venkiteswaran J.J."/>
            <person name="Schiff S.L."/>
            <person name="Watanabe T."/>
            <person name="Fukui M."/>
            <person name="Hanada S."/>
            <person name="Tank M."/>
            <person name="Neufeld J.D."/>
        </authorList>
    </citation>
    <scope>NUCLEOTIDE SEQUENCE</scope>
    <source>
        <strain evidence="2">L227-S17</strain>
    </source>
</reference>
<dbReference type="AlphaFoldDB" id="A0A8T7M4X9"/>
<evidence type="ECO:0000313" key="3">
    <source>
        <dbReference type="Proteomes" id="UP000521676"/>
    </source>
</evidence>
<proteinExistence type="predicted"/>
<dbReference type="Proteomes" id="UP000521676">
    <property type="component" value="Unassembled WGS sequence"/>
</dbReference>
<dbReference type="Proteomes" id="UP001431572">
    <property type="component" value="Chromosome 2"/>
</dbReference>
<evidence type="ECO:0000313" key="4">
    <source>
        <dbReference type="Proteomes" id="UP001431572"/>
    </source>
</evidence>
<dbReference type="EMBL" id="JACATZ010000003">
    <property type="protein sequence ID" value="NWJ47165.1"/>
    <property type="molecule type" value="Genomic_DNA"/>
</dbReference>
<name>A0A8T7M4X9_9CHLR</name>
<accession>A0A8T7M4X9</accession>
<gene>
    <name evidence="1" type="ORF">HXX08_14990</name>
    <name evidence="2" type="ORF">OZ401_002670</name>
</gene>
<evidence type="ECO:0000313" key="1">
    <source>
        <dbReference type="EMBL" id="NWJ47165.1"/>
    </source>
</evidence>
<dbReference type="EMBL" id="CP128400">
    <property type="protein sequence ID" value="WJW69077.1"/>
    <property type="molecule type" value="Genomic_DNA"/>
</dbReference>